<sequence length="106" mass="11969">MSDEHDERTYIMVKPDGVERGLVGEIIKRFENKGYQLVAIQQFKVVETGRKLLGETDPLKSAPGTIRGDFCIDLGHNICHGANNEINLWFPNGVVSWKRIKSNIKS</sequence>
<dbReference type="AlphaFoldDB" id="A0A9N8WG99"/>
<evidence type="ECO:0000256" key="3">
    <source>
        <dbReference type="ARBA" id="ARBA00012966"/>
    </source>
</evidence>
<comment type="cofactor">
    <cofactor evidence="1">
        <name>Mg(2+)</name>
        <dbReference type="ChEBI" id="CHEBI:18420"/>
    </cofactor>
</comment>
<organism evidence="9 10">
    <name type="scientific">Diversispora eburnea</name>
    <dbReference type="NCBI Taxonomy" id="1213867"/>
    <lineage>
        <taxon>Eukaryota</taxon>
        <taxon>Fungi</taxon>
        <taxon>Fungi incertae sedis</taxon>
        <taxon>Mucoromycota</taxon>
        <taxon>Glomeromycotina</taxon>
        <taxon>Glomeromycetes</taxon>
        <taxon>Diversisporales</taxon>
        <taxon>Diversisporaceae</taxon>
        <taxon>Diversispora</taxon>
    </lineage>
</organism>
<evidence type="ECO:0000256" key="5">
    <source>
        <dbReference type="ARBA" id="ARBA00022679"/>
    </source>
</evidence>
<evidence type="ECO:0000259" key="8">
    <source>
        <dbReference type="SMART" id="SM00562"/>
    </source>
</evidence>
<comment type="caution">
    <text evidence="7">Lacks conserved residue(s) required for the propagation of feature annotation.</text>
</comment>
<gene>
    <name evidence="9" type="ORF">DEBURN_LOCUS3732</name>
</gene>
<evidence type="ECO:0000313" key="9">
    <source>
        <dbReference type="EMBL" id="CAG8482340.1"/>
    </source>
</evidence>
<dbReference type="Pfam" id="PF00334">
    <property type="entry name" value="NDK"/>
    <property type="match status" value="1"/>
</dbReference>
<reference evidence="9" key="1">
    <citation type="submission" date="2021-06" db="EMBL/GenBank/DDBJ databases">
        <authorList>
            <person name="Kallberg Y."/>
            <person name="Tangrot J."/>
            <person name="Rosling A."/>
        </authorList>
    </citation>
    <scope>NUCLEOTIDE SEQUENCE</scope>
    <source>
        <strain evidence="9">AZ414A</strain>
    </source>
</reference>
<evidence type="ECO:0000256" key="1">
    <source>
        <dbReference type="ARBA" id="ARBA00001946"/>
    </source>
</evidence>
<accession>A0A9N8WG99</accession>
<dbReference type="EMBL" id="CAJVPK010000246">
    <property type="protein sequence ID" value="CAG8482340.1"/>
    <property type="molecule type" value="Genomic_DNA"/>
</dbReference>
<name>A0A9N8WG99_9GLOM</name>
<evidence type="ECO:0000256" key="4">
    <source>
        <dbReference type="ARBA" id="ARBA00017632"/>
    </source>
</evidence>
<evidence type="ECO:0000313" key="10">
    <source>
        <dbReference type="Proteomes" id="UP000789706"/>
    </source>
</evidence>
<dbReference type="Proteomes" id="UP000789706">
    <property type="component" value="Unassembled WGS sequence"/>
</dbReference>
<dbReference type="Gene3D" id="3.30.70.141">
    <property type="entry name" value="Nucleoside diphosphate kinase-like domain"/>
    <property type="match status" value="2"/>
</dbReference>
<comment type="caution">
    <text evidence="9">The sequence shown here is derived from an EMBL/GenBank/DDBJ whole genome shotgun (WGS) entry which is preliminary data.</text>
</comment>
<dbReference type="InterPro" id="IPR036850">
    <property type="entry name" value="NDK-like_dom_sf"/>
</dbReference>
<evidence type="ECO:0000256" key="7">
    <source>
        <dbReference type="PROSITE-ProRule" id="PRU00706"/>
    </source>
</evidence>
<proteinExistence type="inferred from homology"/>
<protein>
    <recommendedName>
        <fullName evidence="4">Nucleoside diphosphate kinase</fullName>
        <ecNumber evidence="3">2.7.4.6</ecNumber>
    </recommendedName>
</protein>
<keyword evidence="6" id="KW-0418">Kinase</keyword>
<feature type="domain" description="Nucleoside diphosphate kinase-like" evidence="8">
    <location>
        <begin position="6"/>
        <end position="96"/>
    </location>
</feature>
<dbReference type="GO" id="GO:0004550">
    <property type="term" value="F:nucleoside diphosphate kinase activity"/>
    <property type="evidence" value="ECO:0007669"/>
    <property type="project" value="UniProtKB-EC"/>
</dbReference>
<keyword evidence="10" id="KW-1185">Reference proteome</keyword>
<evidence type="ECO:0000256" key="6">
    <source>
        <dbReference type="ARBA" id="ARBA00022777"/>
    </source>
</evidence>
<comment type="similarity">
    <text evidence="2 7">Belongs to the NDK family.</text>
</comment>
<dbReference type="InterPro" id="IPR034907">
    <property type="entry name" value="NDK-like_dom"/>
</dbReference>
<dbReference type="PROSITE" id="PS51374">
    <property type="entry name" value="NDPK_LIKE"/>
    <property type="match status" value="1"/>
</dbReference>
<evidence type="ECO:0000256" key="2">
    <source>
        <dbReference type="ARBA" id="ARBA00008142"/>
    </source>
</evidence>
<dbReference type="SMART" id="SM00562">
    <property type="entry name" value="NDK"/>
    <property type="match status" value="1"/>
</dbReference>
<dbReference type="PANTHER" id="PTHR11349">
    <property type="entry name" value="NUCLEOSIDE DIPHOSPHATE KINASE"/>
    <property type="match status" value="1"/>
</dbReference>
<dbReference type="OrthoDB" id="2162449at2759"/>
<keyword evidence="5" id="KW-0808">Transferase</keyword>
<dbReference type="SUPFAM" id="SSF54919">
    <property type="entry name" value="Nucleoside diphosphate kinase, NDK"/>
    <property type="match status" value="1"/>
</dbReference>
<dbReference type="EC" id="2.7.4.6" evidence="3"/>